<organism evidence="2 3">
    <name type="scientific">Eumeta variegata</name>
    <name type="common">Bagworm moth</name>
    <name type="synonym">Eumeta japonica</name>
    <dbReference type="NCBI Taxonomy" id="151549"/>
    <lineage>
        <taxon>Eukaryota</taxon>
        <taxon>Metazoa</taxon>
        <taxon>Ecdysozoa</taxon>
        <taxon>Arthropoda</taxon>
        <taxon>Hexapoda</taxon>
        <taxon>Insecta</taxon>
        <taxon>Pterygota</taxon>
        <taxon>Neoptera</taxon>
        <taxon>Endopterygota</taxon>
        <taxon>Lepidoptera</taxon>
        <taxon>Glossata</taxon>
        <taxon>Ditrysia</taxon>
        <taxon>Tineoidea</taxon>
        <taxon>Psychidae</taxon>
        <taxon>Oiketicinae</taxon>
        <taxon>Eumeta</taxon>
    </lineage>
</organism>
<accession>A0A4C1SEG0</accession>
<keyword evidence="3" id="KW-1185">Reference proteome</keyword>
<evidence type="ECO:0000313" key="3">
    <source>
        <dbReference type="Proteomes" id="UP000299102"/>
    </source>
</evidence>
<feature type="compositionally biased region" description="Polar residues" evidence="1">
    <location>
        <begin position="22"/>
        <end position="40"/>
    </location>
</feature>
<feature type="compositionally biased region" description="Pro residues" evidence="1">
    <location>
        <begin position="99"/>
        <end position="108"/>
    </location>
</feature>
<feature type="region of interest" description="Disordered" evidence="1">
    <location>
        <begin position="18"/>
        <end position="55"/>
    </location>
</feature>
<evidence type="ECO:0000313" key="2">
    <source>
        <dbReference type="EMBL" id="GBP00256.1"/>
    </source>
</evidence>
<sequence>MGLESNKGVKIRIRSGTEVELESQSESGITMNTIGYQKSSVAERKAEDKNRADSSKKKVINMFTTKDLGEWRFRVSQGFSSPYILIRPEGLRAPEAGRTPPPLPPPPTGLNRDRPRIYPEIKLSYDIAAERNQSN</sequence>
<proteinExistence type="predicted"/>
<gene>
    <name evidence="2" type="ORF">EVAR_868_1</name>
</gene>
<protein>
    <submittedName>
        <fullName evidence="2">Uncharacterized protein</fullName>
    </submittedName>
</protein>
<comment type="caution">
    <text evidence="2">The sequence shown here is derived from an EMBL/GenBank/DDBJ whole genome shotgun (WGS) entry which is preliminary data.</text>
</comment>
<dbReference type="EMBL" id="BGZK01000005">
    <property type="protein sequence ID" value="GBP00256.1"/>
    <property type="molecule type" value="Genomic_DNA"/>
</dbReference>
<dbReference type="Proteomes" id="UP000299102">
    <property type="component" value="Unassembled WGS sequence"/>
</dbReference>
<feature type="compositionally biased region" description="Basic and acidic residues" evidence="1">
    <location>
        <begin position="41"/>
        <end position="55"/>
    </location>
</feature>
<reference evidence="2 3" key="1">
    <citation type="journal article" date="2019" name="Commun. Biol.">
        <title>The bagworm genome reveals a unique fibroin gene that provides high tensile strength.</title>
        <authorList>
            <person name="Kono N."/>
            <person name="Nakamura H."/>
            <person name="Ohtoshi R."/>
            <person name="Tomita M."/>
            <person name="Numata K."/>
            <person name="Arakawa K."/>
        </authorList>
    </citation>
    <scope>NUCLEOTIDE SEQUENCE [LARGE SCALE GENOMIC DNA]</scope>
</reference>
<evidence type="ECO:0000256" key="1">
    <source>
        <dbReference type="SAM" id="MobiDB-lite"/>
    </source>
</evidence>
<name>A0A4C1SEG0_EUMVA</name>
<dbReference type="AlphaFoldDB" id="A0A4C1SEG0"/>
<feature type="region of interest" description="Disordered" evidence="1">
    <location>
        <begin position="90"/>
        <end position="117"/>
    </location>
</feature>